<name>A0A1M7RCZ6_9ACTN</name>
<feature type="compositionally biased region" description="Low complexity" evidence="1">
    <location>
        <begin position="15"/>
        <end position="40"/>
    </location>
</feature>
<gene>
    <name evidence="2" type="ORF">SAMN05443668_11019</name>
</gene>
<sequence length="170" mass="17816">MSAGGPQERGGRQGPTGPQERGGPQARGGAQARGGMQARGGAQARHVFEYAVLRVVPRVERGEAINAGVLLYCRPLSYLGSRVHLDVDRLRALDPAADLDAIGRALAAAAQTCSAGAIGPAGEEEIGRRFRWLTAPRSTVIQPGPVHTGLTSDPDADAERLLRVLVLPVD</sequence>
<dbReference type="InterPro" id="IPR021398">
    <property type="entry name" value="DUF3037"/>
</dbReference>
<evidence type="ECO:0000313" key="2">
    <source>
        <dbReference type="EMBL" id="SHN44019.1"/>
    </source>
</evidence>
<evidence type="ECO:0000256" key="1">
    <source>
        <dbReference type="SAM" id="MobiDB-lite"/>
    </source>
</evidence>
<dbReference type="EMBL" id="FRCS01000010">
    <property type="protein sequence ID" value="SHN44019.1"/>
    <property type="molecule type" value="Genomic_DNA"/>
</dbReference>
<dbReference type="AlphaFoldDB" id="A0A1M7RCZ6"/>
<proteinExistence type="predicted"/>
<dbReference type="Pfam" id="PF11236">
    <property type="entry name" value="DUF3037"/>
    <property type="match status" value="1"/>
</dbReference>
<evidence type="ECO:0000313" key="3">
    <source>
        <dbReference type="Proteomes" id="UP000184440"/>
    </source>
</evidence>
<dbReference type="STRING" id="134849.SAMN05443668_11019"/>
<evidence type="ECO:0008006" key="4">
    <source>
        <dbReference type="Google" id="ProtNLM"/>
    </source>
</evidence>
<organism evidence="2 3">
    <name type="scientific">Cryptosporangium aurantiacum</name>
    <dbReference type="NCBI Taxonomy" id="134849"/>
    <lineage>
        <taxon>Bacteria</taxon>
        <taxon>Bacillati</taxon>
        <taxon>Actinomycetota</taxon>
        <taxon>Actinomycetes</taxon>
        <taxon>Cryptosporangiales</taxon>
        <taxon>Cryptosporangiaceae</taxon>
        <taxon>Cryptosporangium</taxon>
    </lineage>
</organism>
<feature type="region of interest" description="Disordered" evidence="1">
    <location>
        <begin position="1"/>
        <end position="40"/>
    </location>
</feature>
<keyword evidence="3" id="KW-1185">Reference proteome</keyword>
<reference evidence="2 3" key="1">
    <citation type="submission" date="2016-11" db="EMBL/GenBank/DDBJ databases">
        <authorList>
            <person name="Jaros S."/>
            <person name="Januszkiewicz K."/>
            <person name="Wedrychowicz H."/>
        </authorList>
    </citation>
    <scope>NUCLEOTIDE SEQUENCE [LARGE SCALE GENOMIC DNA]</scope>
    <source>
        <strain evidence="2 3">DSM 46144</strain>
    </source>
</reference>
<dbReference type="Proteomes" id="UP000184440">
    <property type="component" value="Unassembled WGS sequence"/>
</dbReference>
<protein>
    <recommendedName>
        <fullName evidence="4">DUF3037 domain-containing protein</fullName>
    </recommendedName>
</protein>
<accession>A0A1M7RCZ6</accession>